<dbReference type="InterPro" id="IPR022953">
    <property type="entry name" value="ATP_PFK"/>
</dbReference>
<evidence type="ECO:0000256" key="15">
    <source>
        <dbReference type="PIRNR" id="PIRNR000533"/>
    </source>
</evidence>
<feature type="binding site" description="in other chain" evidence="14">
    <location>
        <begin position="850"/>
        <end position="853"/>
    </location>
    <ligand>
        <name>beta-D-fructose 2,6-bisphosphate</name>
        <dbReference type="ChEBI" id="CHEBI:58579"/>
        <note>allosteric activator; ligand shared between dimeric partners</note>
    </ligand>
</feature>
<dbReference type="Gene3D" id="3.40.50.460">
    <property type="entry name" value="Phosphofructokinase domain"/>
    <property type="match status" value="2"/>
</dbReference>
<keyword evidence="12 14" id="KW-0324">Glycolysis</keyword>
<feature type="binding site" evidence="14">
    <location>
        <begin position="275"/>
        <end position="276"/>
    </location>
    <ligand>
        <name>ATP</name>
        <dbReference type="ChEBI" id="CHEBI:30616"/>
    </ligand>
</feature>
<dbReference type="SUPFAM" id="SSF53784">
    <property type="entry name" value="Phosphofructokinase"/>
    <property type="match status" value="2"/>
</dbReference>
<feature type="binding site" description="in other chain" evidence="14">
    <location>
        <begin position="395"/>
        <end position="397"/>
    </location>
    <ligand>
        <name>substrate</name>
        <note>ligand shared between dimeric partners</note>
    </ligand>
</feature>
<keyword evidence="6 14" id="KW-0808">Transferase</keyword>
<protein>
    <recommendedName>
        <fullName evidence="14">ATP-dependent 6-phosphofructokinase</fullName>
        <shortName evidence="14">ATP-PFK</shortName>
        <shortName evidence="14">Phosphofructokinase</shortName>
        <ecNumber evidence="14">2.7.1.11</ecNumber>
    </recommendedName>
    <alternativeName>
        <fullName evidence="14">Phosphohexokinase</fullName>
    </alternativeName>
</protein>
<dbReference type="NCBIfam" id="TIGR02478">
    <property type="entry name" value="6PF1K_euk"/>
    <property type="match status" value="1"/>
</dbReference>
<organism evidence="17 18">
    <name type="scientific">Ambispora gerdemannii</name>
    <dbReference type="NCBI Taxonomy" id="144530"/>
    <lineage>
        <taxon>Eukaryota</taxon>
        <taxon>Fungi</taxon>
        <taxon>Fungi incertae sedis</taxon>
        <taxon>Mucoromycota</taxon>
        <taxon>Glomeromycotina</taxon>
        <taxon>Glomeromycetes</taxon>
        <taxon>Archaeosporales</taxon>
        <taxon>Ambisporaceae</taxon>
        <taxon>Ambispora</taxon>
    </lineage>
</organism>
<keyword evidence="5 14" id="KW-0021">Allosteric enzyme</keyword>
<dbReference type="PIRSF" id="PIRSF000533">
    <property type="entry name" value="ATP_PFK_euk"/>
    <property type="match status" value="1"/>
</dbReference>
<accession>A0A9N8YNL1</accession>
<gene>
    <name evidence="17" type="ORF">AGERDE_LOCUS622</name>
</gene>
<evidence type="ECO:0000256" key="1">
    <source>
        <dbReference type="ARBA" id="ARBA00001946"/>
    </source>
</evidence>
<evidence type="ECO:0000256" key="13">
    <source>
        <dbReference type="ARBA" id="ARBA00048070"/>
    </source>
</evidence>
<keyword evidence="18" id="KW-1185">Reference proteome</keyword>
<comment type="similarity">
    <text evidence="15">Belongs to the phosphofructokinase type A (PFKA) family. ATP-dependent PFK group I subfamily. Eukaryotic two domain clade "E" sub-subfamily.</text>
</comment>
<dbReference type="EC" id="2.7.1.11" evidence="14"/>
<dbReference type="GO" id="GO:0070095">
    <property type="term" value="F:fructose-6-phosphate binding"/>
    <property type="evidence" value="ECO:0007669"/>
    <property type="project" value="TreeGrafter"/>
</dbReference>
<dbReference type="Pfam" id="PF00365">
    <property type="entry name" value="PFK"/>
    <property type="match status" value="2"/>
</dbReference>
<keyword evidence="4 14" id="KW-0963">Cytoplasm</keyword>
<feature type="region of interest" description="N-terminal catalytic PFK domain 1" evidence="14">
    <location>
        <begin position="1"/>
        <end position="578"/>
    </location>
</feature>
<evidence type="ECO:0000256" key="5">
    <source>
        <dbReference type="ARBA" id="ARBA00022533"/>
    </source>
</evidence>
<evidence type="ECO:0000256" key="7">
    <source>
        <dbReference type="ARBA" id="ARBA00022723"/>
    </source>
</evidence>
<sequence length="959" mass="105006">MSLVDGLSHFVLAAPDSGLFEQCVAFYTSLGFETVVNNSSNIKIHGKYGSYTPECVSSQETWLHLFGKEAAPDITIKLILSPNAVVKEEIPVENNDDWRERNVCFVAVSQNIAVLESTLKSKNYLHQKFTHPDINPFDPLASLPEVKLTHTVLYTHDPLNNLIGFTNKLNPYSKRVYANQQQPEVAIPLKADGTESASGKRRKRIGVLTSGGDSPGMNAVVRAIVRVAISRECDAYAIFEGFEGLVQGGNLIRKFGWGDVRGYLAIGGTLIGTARCNAFRTREGRLKAACNLVKNGIDALIVCGGDGSLTGADTLRSEWSGLIEELVKEGQLTQKEVTPFTHLIIVGMVGSIDNDMSSTDLTIGAVTSLHRICEAVDSISSTALSHSRAFVIEVMGRYCGWLALMAAVSTGADFVFIPERPPSTDDWESEMCEVLGRYRKLGKRKTIVIVAEGAIDKHLNPIKANYIKELLINRMGLDTRVTCLGHIQRGGSPCAYDRNLATSQGVEAVEAVLESTPDTPSPMIGIRENKITRQPLMKAVQLTQQVAIAISEKDFRRAMELRDPEFADDYDAYIATTTVDDYSMLLPEHQRLRIGIIHIGAPAGGMNQATRAAVRFALNRGHITLAIQNGFPGLLDDNVHELSWIDVDGWAAKGGSELGTNRTEPDIDLGMIAYKFQKHRINALLLIGGFEAYASLVMLNAARDKYPAFCIPMVCLPATISNNVPGTDFSLGCDTSLNVIVESCDAIKQSASASRRRVFVVEVQGGNCGYLAVGATSTYIPEEGVSLKTLQADINHLTRRFGEDKKRTSSGRLILRNERVSDTYTTSLTADIIQTEGRGLFDCRTCVLGHTQQGSSPSPLDRIRAVRLAVKCINFLENHALSSLVLNETSSTRPKIFNNQKESAAVIGILGAHVAFNPIVDLIQDTDMKNRVSKKAWWIDLKNLVELLSKWGYTEDHSK</sequence>
<dbReference type="PRINTS" id="PR00476">
    <property type="entry name" value="PHFRCTKINASE"/>
</dbReference>
<feature type="domain" description="Phosphofructokinase" evidence="16">
    <location>
        <begin position="204"/>
        <end position="512"/>
    </location>
</feature>
<evidence type="ECO:0000313" key="17">
    <source>
        <dbReference type="EMBL" id="CAG8436091.1"/>
    </source>
</evidence>
<feature type="binding site" evidence="14">
    <location>
        <begin position="305"/>
        <end position="308"/>
    </location>
    <ligand>
        <name>ATP</name>
        <dbReference type="ChEBI" id="CHEBI:30616"/>
    </ligand>
</feature>
<keyword evidence="10 14" id="KW-0067">ATP-binding</keyword>
<dbReference type="GO" id="GO:0005524">
    <property type="term" value="F:ATP binding"/>
    <property type="evidence" value="ECO:0007669"/>
    <property type="project" value="UniProtKB-KW"/>
</dbReference>
<dbReference type="GO" id="GO:0030388">
    <property type="term" value="P:fructose 1,6-bisphosphate metabolic process"/>
    <property type="evidence" value="ECO:0007669"/>
    <property type="project" value="TreeGrafter"/>
</dbReference>
<keyword evidence="7 14" id="KW-0479">Metal-binding</keyword>
<dbReference type="GO" id="GO:0016208">
    <property type="term" value="F:AMP binding"/>
    <property type="evidence" value="ECO:0007669"/>
    <property type="project" value="TreeGrafter"/>
</dbReference>
<comment type="similarity">
    <text evidence="14">Belongs to the phosphofructokinase type A (PFKA) family. ATP-dependent PFK group I subfamily. Eukaryotic two domain clade 'E' sub-subfamily.</text>
</comment>
<dbReference type="GO" id="GO:0042802">
    <property type="term" value="F:identical protein binding"/>
    <property type="evidence" value="ECO:0007669"/>
    <property type="project" value="TreeGrafter"/>
</dbReference>
<feature type="active site" description="Proton acceptor" evidence="14">
    <location>
        <position position="353"/>
    </location>
</feature>
<dbReference type="InterPro" id="IPR015912">
    <property type="entry name" value="Phosphofructokinase_CS"/>
</dbReference>
<proteinExistence type="inferred from homology"/>
<evidence type="ECO:0000256" key="11">
    <source>
        <dbReference type="ARBA" id="ARBA00022842"/>
    </source>
</evidence>
<dbReference type="GO" id="GO:0005739">
    <property type="term" value="C:mitochondrion"/>
    <property type="evidence" value="ECO:0007669"/>
    <property type="project" value="TreeGrafter"/>
</dbReference>
<keyword evidence="11 14" id="KW-0460">Magnesium</keyword>
<feature type="binding site" description="in other chain" evidence="14">
    <location>
        <position position="452"/>
    </location>
    <ligand>
        <name>substrate</name>
        <note>ligand shared between dimeric partners</note>
    </ligand>
</feature>
<feature type="binding site" evidence="14">
    <location>
        <position position="212"/>
    </location>
    <ligand>
        <name>ATP</name>
        <dbReference type="ChEBI" id="CHEBI:30616"/>
    </ligand>
</feature>
<comment type="subcellular location">
    <subcellularLocation>
        <location evidence="2 14">Cytoplasm</location>
    </subcellularLocation>
</comment>
<dbReference type="GO" id="GO:0046872">
    <property type="term" value="F:metal ion binding"/>
    <property type="evidence" value="ECO:0007669"/>
    <property type="project" value="UniProtKB-KW"/>
</dbReference>
<name>A0A9N8YNL1_9GLOM</name>
<evidence type="ECO:0000313" key="18">
    <source>
        <dbReference type="Proteomes" id="UP000789831"/>
    </source>
</evidence>
<comment type="subunit">
    <text evidence="14">Homotetramer.</text>
</comment>
<dbReference type="InterPro" id="IPR009161">
    <property type="entry name" value="6-Pfructokinase_euk"/>
</dbReference>
<feature type="binding site" description="in other chain" evidence="14">
    <location>
        <position position="931"/>
    </location>
    <ligand>
        <name>beta-D-fructose 2,6-bisphosphate</name>
        <dbReference type="ChEBI" id="CHEBI:58579"/>
        <note>allosteric activator; ligand shared between dimeric partners</note>
    </ligand>
</feature>
<dbReference type="PROSITE" id="PS00433">
    <property type="entry name" value="PHOSPHOFRUCTOKINASE"/>
    <property type="match status" value="1"/>
</dbReference>
<evidence type="ECO:0000256" key="6">
    <source>
        <dbReference type="ARBA" id="ARBA00022679"/>
    </source>
</evidence>
<evidence type="ECO:0000256" key="10">
    <source>
        <dbReference type="ARBA" id="ARBA00022840"/>
    </source>
</evidence>
<evidence type="ECO:0000256" key="9">
    <source>
        <dbReference type="ARBA" id="ARBA00022777"/>
    </source>
</evidence>
<dbReference type="GO" id="GO:0006002">
    <property type="term" value="P:fructose 6-phosphate metabolic process"/>
    <property type="evidence" value="ECO:0007669"/>
    <property type="project" value="InterPro"/>
</dbReference>
<dbReference type="InterPro" id="IPR029068">
    <property type="entry name" value="Glyas_Bleomycin-R_OHBP_Dase"/>
</dbReference>
<comment type="function">
    <text evidence="14">Catalyzes the phosphorylation of D-fructose 6-phosphate to fructose 1,6-bisphosphate by ATP, the first committing step of glycolysis.</text>
</comment>
<feature type="binding site" evidence="14">
    <location>
        <position position="306"/>
    </location>
    <ligand>
        <name>Mg(2+)</name>
        <dbReference type="ChEBI" id="CHEBI:18420"/>
        <note>catalytic</note>
    </ligand>
</feature>
<dbReference type="Proteomes" id="UP000789831">
    <property type="component" value="Unassembled WGS sequence"/>
</dbReference>
<comment type="activity regulation">
    <text evidence="14">Allosterically activated by ADP, AMP, or fructose 2,6-bisphosphate, and allosterically inhibited by ATP or citrate.</text>
</comment>
<dbReference type="InterPro" id="IPR000023">
    <property type="entry name" value="Phosphofructokinase_dom"/>
</dbReference>
<comment type="pathway">
    <text evidence="3 14 15">Carbohydrate degradation; glycolysis; D-glyceraldehyde 3-phosphate and glycerone phosphate from D-glucose: step 3/4.</text>
</comment>
<comment type="catalytic activity">
    <reaction evidence="13 14 15">
        <text>beta-D-fructose 6-phosphate + ATP = beta-D-fructose 1,6-bisphosphate + ADP + H(+)</text>
        <dbReference type="Rhea" id="RHEA:16109"/>
        <dbReference type="ChEBI" id="CHEBI:15378"/>
        <dbReference type="ChEBI" id="CHEBI:30616"/>
        <dbReference type="ChEBI" id="CHEBI:32966"/>
        <dbReference type="ChEBI" id="CHEBI:57634"/>
        <dbReference type="ChEBI" id="CHEBI:456216"/>
        <dbReference type="EC" id="2.7.1.11"/>
    </reaction>
</comment>
<evidence type="ECO:0000256" key="12">
    <source>
        <dbReference type="ARBA" id="ARBA00023152"/>
    </source>
</evidence>
<dbReference type="PANTHER" id="PTHR13697">
    <property type="entry name" value="PHOSPHOFRUCTOKINASE"/>
    <property type="match status" value="1"/>
</dbReference>
<evidence type="ECO:0000256" key="8">
    <source>
        <dbReference type="ARBA" id="ARBA00022741"/>
    </source>
</evidence>
<reference evidence="17" key="1">
    <citation type="submission" date="2021-06" db="EMBL/GenBank/DDBJ databases">
        <authorList>
            <person name="Kallberg Y."/>
            <person name="Tangrot J."/>
            <person name="Rosling A."/>
        </authorList>
    </citation>
    <scope>NUCLEOTIDE SEQUENCE</scope>
    <source>
        <strain evidence="17">MT106</strain>
    </source>
</reference>
<feature type="binding site" evidence="14">
    <location>
        <position position="757"/>
    </location>
    <ligand>
        <name>beta-D-fructose 2,6-bisphosphate</name>
        <dbReference type="ChEBI" id="CHEBI:58579"/>
        <note>allosteric activator; ligand shared between dimeric partners</note>
    </ligand>
</feature>
<dbReference type="EMBL" id="CAJVPL010000031">
    <property type="protein sequence ID" value="CAG8436091.1"/>
    <property type="molecule type" value="Genomic_DNA"/>
</dbReference>
<dbReference type="HAMAP" id="MF_03184">
    <property type="entry name" value="Phosphofructokinase_I_E"/>
    <property type="match status" value="1"/>
</dbReference>
<comment type="cofactor">
    <cofactor evidence="1 14">
        <name>Mg(2+)</name>
        <dbReference type="ChEBI" id="CHEBI:18420"/>
    </cofactor>
</comment>
<dbReference type="GO" id="GO:0005945">
    <property type="term" value="C:6-phosphofructokinase complex"/>
    <property type="evidence" value="ECO:0007669"/>
    <property type="project" value="TreeGrafter"/>
</dbReference>
<evidence type="ECO:0000259" key="16">
    <source>
        <dbReference type="Pfam" id="PF00365"/>
    </source>
</evidence>
<feature type="region of interest" description="C-terminal regulatory PFK domain 2" evidence="14">
    <location>
        <begin position="593"/>
        <end position="959"/>
    </location>
</feature>
<dbReference type="GO" id="GO:0003872">
    <property type="term" value="F:6-phosphofructokinase activity"/>
    <property type="evidence" value="ECO:0007669"/>
    <property type="project" value="UniProtKB-UniRule"/>
</dbReference>
<evidence type="ECO:0000256" key="2">
    <source>
        <dbReference type="ARBA" id="ARBA00004496"/>
    </source>
</evidence>
<feature type="binding site" evidence="14">
    <location>
        <position position="844"/>
    </location>
    <ligand>
        <name>beta-D-fructose 2,6-bisphosphate</name>
        <dbReference type="ChEBI" id="CHEBI:58579"/>
        <note>allosteric activator; ligand shared between dimeric partners</note>
    </ligand>
</feature>
<dbReference type="Gene3D" id="3.10.180.10">
    <property type="entry name" value="2,3-Dihydroxybiphenyl 1,2-Dioxygenase, domain 1"/>
    <property type="match status" value="1"/>
</dbReference>
<feature type="binding site" evidence="14">
    <location>
        <position position="388"/>
    </location>
    <ligand>
        <name>substrate</name>
        <note>ligand shared between dimeric partners</note>
    </ligand>
</feature>
<dbReference type="PANTHER" id="PTHR13697:SF4">
    <property type="entry name" value="ATP-DEPENDENT 6-PHOSPHOFRUCTOKINASE"/>
    <property type="match status" value="1"/>
</dbReference>
<dbReference type="AlphaFoldDB" id="A0A9N8YNL1"/>
<dbReference type="OrthoDB" id="537915at2759"/>
<dbReference type="FunFam" id="3.40.50.460:FF:000007">
    <property type="entry name" value="ATP-dependent 6-phosphofructokinase"/>
    <property type="match status" value="1"/>
</dbReference>
<feature type="region of interest" description="Interdomain linker" evidence="14">
    <location>
        <begin position="579"/>
        <end position="592"/>
    </location>
</feature>
<dbReference type="InterPro" id="IPR035966">
    <property type="entry name" value="PKF_sf"/>
</dbReference>
<feature type="binding site" description="in other chain" evidence="14">
    <location>
        <position position="818"/>
    </location>
    <ligand>
        <name>beta-D-fructose 2,6-bisphosphate</name>
        <dbReference type="ChEBI" id="CHEBI:58579"/>
        <note>allosteric activator; ligand shared between dimeric partners</note>
    </ligand>
</feature>
<feature type="binding site" description="in other chain" evidence="14">
    <location>
        <begin position="351"/>
        <end position="353"/>
    </location>
    <ligand>
        <name>substrate</name>
        <note>ligand shared between dimeric partners</note>
    </ligand>
</feature>
<feature type="binding site" description="in other chain" evidence="14">
    <location>
        <position position="662"/>
    </location>
    <ligand>
        <name>beta-D-fructose 2,6-bisphosphate</name>
        <dbReference type="ChEBI" id="CHEBI:58579"/>
        <note>allosteric activator; ligand shared between dimeric partners</note>
    </ligand>
</feature>
<evidence type="ECO:0000256" key="3">
    <source>
        <dbReference type="ARBA" id="ARBA00004679"/>
    </source>
</evidence>
<evidence type="ECO:0000256" key="14">
    <source>
        <dbReference type="HAMAP-Rule" id="MF_03184"/>
    </source>
</evidence>
<dbReference type="GO" id="GO:0061621">
    <property type="term" value="P:canonical glycolysis"/>
    <property type="evidence" value="ECO:0007669"/>
    <property type="project" value="TreeGrafter"/>
</dbReference>
<feature type="binding site" description="in other chain" evidence="14">
    <location>
        <begin position="486"/>
        <end position="489"/>
    </location>
    <ligand>
        <name>substrate</name>
        <note>ligand shared between dimeric partners</note>
    </ligand>
</feature>
<dbReference type="Gene3D" id="3.40.50.450">
    <property type="match status" value="2"/>
</dbReference>
<feature type="binding site" evidence="14">
    <location>
        <position position="480"/>
    </location>
    <ligand>
        <name>substrate</name>
        <note>ligand shared between dimeric partners</note>
    </ligand>
</feature>
<comment type="caution">
    <text evidence="17">The sequence shown here is derived from an EMBL/GenBank/DDBJ whole genome shotgun (WGS) entry which is preliminary data.</text>
</comment>
<feature type="domain" description="Phosphofructokinase" evidence="16">
    <location>
        <begin position="593"/>
        <end position="876"/>
    </location>
</feature>
<feature type="binding site" description="in other chain" evidence="14">
    <location>
        <begin position="764"/>
        <end position="766"/>
    </location>
    <ligand>
        <name>beta-D-fructose 2,6-bisphosphate</name>
        <dbReference type="ChEBI" id="CHEBI:58579"/>
        <note>allosteric activator; ligand shared between dimeric partners</note>
    </ligand>
</feature>
<keyword evidence="8 14" id="KW-0547">Nucleotide-binding</keyword>
<dbReference type="FunFam" id="3.40.50.460:FF:000008">
    <property type="entry name" value="ATP-dependent 6-phosphofructokinase"/>
    <property type="match status" value="1"/>
</dbReference>
<evidence type="ECO:0000256" key="4">
    <source>
        <dbReference type="ARBA" id="ARBA00022490"/>
    </source>
</evidence>
<dbReference type="GO" id="GO:0048029">
    <property type="term" value="F:monosaccharide binding"/>
    <property type="evidence" value="ECO:0007669"/>
    <property type="project" value="TreeGrafter"/>
</dbReference>
<keyword evidence="9 14" id="KW-0418">Kinase</keyword>
<feature type="binding site" description="in other chain" evidence="14">
    <location>
        <begin position="719"/>
        <end position="723"/>
    </location>
    <ligand>
        <name>beta-D-fructose 2,6-bisphosphate</name>
        <dbReference type="ChEBI" id="CHEBI:58579"/>
        <note>allosteric activator; ligand shared between dimeric partners</note>
    </ligand>
</feature>